<evidence type="ECO:0000313" key="14">
    <source>
        <dbReference type="EMBL" id="MEE1884273.1"/>
    </source>
</evidence>
<comment type="caution">
    <text evidence="14">The sequence shown here is derived from an EMBL/GenBank/DDBJ whole genome shotgun (WGS) entry which is preliminary data.</text>
</comment>
<dbReference type="Gene3D" id="2.170.130.10">
    <property type="entry name" value="TonB-dependent receptor, plug domain"/>
    <property type="match status" value="1"/>
</dbReference>
<keyword evidence="9 10" id="KW-0998">Cell outer membrane</keyword>
<evidence type="ECO:0000256" key="1">
    <source>
        <dbReference type="ARBA" id="ARBA00004571"/>
    </source>
</evidence>
<keyword evidence="4 10" id="KW-0812">Transmembrane</keyword>
<keyword evidence="5" id="KW-0732">Signal</keyword>
<dbReference type="Pfam" id="PF13715">
    <property type="entry name" value="CarbopepD_reg_2"/>
    <property type="match status" value="1"/>
</dbReference>
<keyword evidence="6 11" id="KW-0798">TonB box</keyword>
<dbReference type="Gene3D" id="2.40.170.20">
    <property type="entry name" value="TonB-dependent receptor, beta-barrel domain"/>
    <property type="match status" value="1"/>
</dbReference>
<evidence type="ECO:0000313" key="15">
    <source>
        <dbReference type="Proteomes" id="UP001337681"/>
    </source>
</evidence>
<keyword evidence="7 10" id="KW-0472">Membrane</keyword>
<dbReference type="InterPro" id="IPR039426">
    <property type="entry name" value="TonB-dep_rcpt-like"/>
</dbReference>
<dbReference type="PROSITE" id="PS52016">
    <property type="entry name" value="TONB_DEPENDENT_REC_3"/>
    <property type="match status" value="1"/>
</dbReference>
<comment type="subcellular location">
    <subcellularLocation>
        <location evidence="1 10">Cell outer membrane</location>
        <topology evidence="1 10">Multi-pass membrane protein</topology>
    </subcellularLocation>
</comment>
<keyword evidence="2 10" id="KW-0813">Transport</keyword>
<dbReference type="PANTHER" id="PTHR30069:SF29">
    <property type="entry name" value="HEMOGLOBIN AND HEMOGLOBIN-HAPTOGLOBIN-BINDING PROTEIN 1-RELATED"/>
    <property type="match status" value="1"/>
</dbReference>
<dbReference type="Pfam" id="PF00593">
    <property type="entry name" value="TonB_dep_Rec_b-barrel"/>
    <property type="match status" value="1"/>
</dbReference>
<proteinExistence type="inferred from homology"/>
<evidence type="ECO:0000256" key="3">
    <source>
        <dbReference type="ARBA" id="ARBA00022452"/>
    </source>
</evidence>
<organism evidence="14 15">
    <name type="scientific">Pedobacter flavus</name>
    <dbReference type="NCBI Taxonomy" id="3113906"/>
    <lineage>
        <taxon>Bacteria</taxon>
        <taxon>Pseudomonadati</taxon>
        <taxon>Bacteroidota</taxon>
        <taxon>Sphingobacteriia</taxon>
        <taxon>Sphingobacteriales</taxon>
        <taxon>Sphingobacteriaceae</taxon>
        <taxon>Pedobacter</taxon>
    </lineage>
</organism>
<evidence type="ECO:0000256" key="5">
    <source>
        <dbReference type="ARBA" id="ARBA00022729"/>
    </source>
</evidence>
<dbReference type="SUPFAM" id="SSF49464">
    <property type="entry name" value="Carboxypeptidase regulatory domain-like"/>
    <property type="match status" value="1"/>
</dbReference>
<evidence type="ECO:0000256" key="11">
    <source>
        <dbReference type="RuleBase" id="RU003357"/>
    </source>
</evidence>
<evidence type="ECO:0000256" key="6">
    <source>
        <dbReference type="ARBA" id="ARBA00023077"/>
    </source>
</evidence>
<dbReference type="PANTHER" id="PTHR30069">
    <property type="entry name" value="TONB-DEPENDENT OUTER MEMBRANE RECEPTOR"/>
    <property type="match status" value="1"/>
</dbReference>
<dbReference type="InterPro" id="IPR036942">
    <property type="entry name" value="Beta-barrel_TonB_sf"/>
</dbReference>
<comment type="similarity">
    <text evidence="10 11">Belongs to the TonB-dependent receptor family.</text>
</comment>
<dbReference type="RefSeq" id="WP_330145190.1">
    <property type="nucleotide sequence ID" value="NZ_JAZDQU010000001.1"/>
</dbReference>
<evidence type="ECO:0000256" key="8">
    <source>
        <dbReference type="ARBA" id="ARBA00023170"/>
    </source>
</evidence>
<dbReference type="Proteomes" id="UP001337681">
    <property type="component" value="Unassembled WGS sequence"/>
</dbReference>
<dbReference type="InterPro" id="IPR008969">
    <property type="entry name" value="CarboxyPept-like_regulatory"/>
</dbReference>
<dbReference type="InterPro" id="IPR037066">
    <property type="entry name" value="Plug_dom_sf"/>
</dbReference>
<feature type="domain" description="TonB-dependent receptor plug" evidence="13">
    <location>
        <begin position="127"/>
        <end position="227"/>
    </location>
</feature>
<evidence type="ECO:0000259" key="12">
    <source>
        <dbReference type="Pfam" id="PF00593"/>
    </source>
</evidence>
<dbReference type="SUPFAM" id="SSF56935">
    <property type="entry name" value="Porins"/>
    <property type="match status" value="1"/>
</dbReference>
<keyword evidence="15" id="KW-1185">Reference proteome</keyword>
<name>A0ABU7GZR7_9SPHI</name>
<evidence type="ECO:0000256" key="4">
    <source>
        <dbReference type="ARBA" id="ARBA00022692"/>
    </source>
</evidence>
<dbReference type="Pfam" id="PF07715">
    <property type="entry name" value="Plug"/>
    <property type="match status" value="1"/>
</dbReference>
<dbReference type="CDD" id="cd01347">
    <property type="entry name" value="ligand_gated_channel"/>
    <property type="match status" value="1"/>
</dbReference>
<gene>
    <name evidence="14" type="ORF">VRU49_02460</name>
</gene>
<feature type="domain" description="TonB-dependent receptor-like beta-barrel" evidence="12">
    <location>
        <begin position="298"/>
        <end position="732"/>
    </location>
</feature>
<evidence type="ECO:0000259" key="13">
    <source>
        <dbReference type="Pfam" id="PF07715"/>
    </source>
</evidence>
<keyword evidence="3 10" id="KW-1134">Transmembrane beta strand</keyword>
<sequence>MRLLRHILTLCIAIGYISTTFAIGEVEIKGIVKNSETGQPIPGASVYISDLKLKTVSDADGVFQFKNAPSKGSFLVEVKYIGYKTLSKMVDFSINQTIEFVLYPTIIESEEVVITGTPFSSSNKTNSLAVVSVNREKLTEQGGTNLVDAMSRIPGVSQISTGGGISKPTIRGLGYNRVLTIAEGAREEGQQWGDEHGIQFDQFAAARVEVLKGPASLLYGSDALGGVINIIDDLVPEEGVTKAGFTTSIQSNNGLSASSLMLQGNNKGFVYRGRASYKNAHSFGYKGAHVPNSGFNELNGSAMLGFNKSWGYTHLNISSFNSDLGLVEEGPDALGDYYSHDGDLVSRSEARKRKIETPFQRINHLRTTLNSNIILGGGQLKSVFAYQNNIRKEFEEDVNEVGLQLNLESFTYDVKYSLPSNNGWESTFGLQGMYQQNVNRGHEFLIPDYNSNNVGVFGYLKKNFTGGAVNLGLRYDYKNMDGKEMLEDHGNHSHVIFDSFSNNFSNLSGSIGLAYELAPNLIFKANAGSGFRAPNIAELGSNGKHHGTFRYEIGNANLKQETSLQFDAGLAYSGDKISVGLNAFSNTIYNYIFPAQLNGETITYADHHGHLETLPVFRYIQDDALLIGGEANVDFHFIESLHFENSLSYVKGKNKITGNALPFIPAANILNEIRYEPNIKGLSSAYVKVGVNNVFSQSRIDVFEEKTDSYSLLDAGLGFGVKSKAGKINFWVTGQNLTNKKYFNHLSKYKIEGIYNQGRSVAVGVNLPIL</sequence>
<evidence type="ECO:0000256" key="2">
    <source>
        <dbReference type="ARBA" id="ARBA00022448"/>
    </source>
</evidence>
<evidence type="ECO:0000256" key="7">
    <source>
        <dbReference type="ARBA" id="ARBA00023136"/>
    </source>
</evidence>
<reference evidence="14 15" key="1">
    <citation type="submission" date="2024-01" db="EMBL/GenBank/DDBJ databases">
        <title>Pedobacter sp. nov., isolated from oil-contaminated soil.</title>
        <authorList>
            <person name="Le N.T.T."/>
        </authorList>
    </citation>
    <scope>NUCLEOTIDE SEQUENCE [LARGE SCALE GENOMIC DNA]</scope>
    <source>
        <strain evidence="14 15">VNH31</strain>
    </source>
</reference>
<keyword evidence="8 14" id="KW-0675">Receptor</keyword>
<dbReference type="InterPro" id="IPR000531">
    <property type="entry name" value="Beta-barrel_TonB"/>
</dbReference>
<dbReference type="EMBL" id="JAZDQU010000001">
    <property type="protein sequence ID" value="MEE1884273.1"/>
    <property type="molecule type" value="Genomic_DNA"/>
</dbReference>
<evidence type="ECO:0000256" key="10">
    <source>
        <dbReference type="PROSITE-ProRule" id="PRU01360"/>
    </source>
</evidence>
<accession>A0ABU7GZR7</accession>
<evidence type="ECO:0000256" key="9">
    <source>
        <dbReference type="ARBA" id="ARBA00023237"/>
    </source>
</evidence>
<dbReference type="InterPro" id="IPR012910">
    <property type="entry name" value="Plug_dom"/>
</dbReference>
<protein>
    <submittedName>
        <fullName evidence="14">TonB-dependent receptor</fullName>
    </submittedName>
</protein>
<dbReference type="Gene3D" id="2.60.40.1120">
    <property type="entry name" value="Carboxypeptidase-like, regulatory domain"/>
    <property type="match status" value="1"/>
</dbReference>